<name>A0A0F9KS31_9ZZZZ</name>
<protein>
    <recommendedName>
        <fullName evidence="1">NAD(P)-binding domain-containing protein</fullName>
    </recommendedName>
</protein>
<dbReference type="InterPro" id="IPR036291">
    <property type="entry name" value="NAD(P)-bd_dom_sf"/>
</dbReference>
<dbReference type="InterPro" id="IPR016040">
    <property type="entry name" value="NAD(P)-bd_dom"/>
</dbReference>
<dbReference type="SUPFAM" id="SSF51735">
    <property type="entry name" value="NAD(P)-binding Rossmann-fold domains"/>
    <property type="match status" value="1"/>
</dbReference>
<dbReference type="EMBL" id="LAZR01012821">
    <property type="protein sequence ID" value="KKM24938.1"/>
    <property type="molecule type" value="Genomic_DNA"/>
</dbReference>
<comment type="caution">
    <text evidence="2">The sequence shown here is derived from an EMBL/GenBank/DDBJ whole genome shotgun (WGS) entry which is preliminary data.</text>
</comment>
<dbReference type="Gene3D" id="3.90.25.10">
    <property type="entry name" value="UDP-galactose 4-epimerase, domain 1"/>
    <property type="match status" value="1"/>
</dbReference>
<dbReference type="Gene3D" id="3.40.50.720">
    <property type="entry name" value="NAD(P)-binding Rossmann-like Domain"/>
    <property type="match status" value="1"/>
</dbReference>
<dbReference type="AlphaFoldDB" id="A0A0F9KS31"/>
<dbReference type="Pfam" id="PF16363">
    <property type="entry name" value="GDP_Man_Dehyd"/>
    <property type="match status" value="1"/>
</dbReference>
<feature type="domain" description="NAD(P)-binding" evidence="1">
    <location>
        <begin position="4"/>
        <end position="296"/>
    </location>
</feature>
<gene>
    <name evidence="2" type="ORF">LCGC14_1600020</name>
</gene>
<evidence type="ECO:0000313" key="2">
    <source>
        <dbReference type="EMBL" id="KKM24938.1"/>
    </source>
</evidence>
<dbReference type="CDD" id="cd05260">
    <property type="entry name" value="GDP_MD_SDR_e"/>
    <property type="match status" value="1"/>
</dbReference>
<proteinExistence type="predicted"/>
<organism evidence="2">
    <name type="scientific">marine sediment metagenome</name>
    <dbReference type="NCBI Taxonomy" id="412755"/>
    <lineage>
        <taxon>unclassified sequences</taxon>
        <taxon>metagenomes</taxon>
        <taxon>ecological metagenomes</taxon>
    </lineage>
</organism>
<accession>A0A0F9KS31</accession>
<sequence length="315" mass="35238">EYLLSETDWDIWGLTRWSDPVDNLQGLASRINAGDRIHLVEGDLTDVSSLYKVVIQVEPHYVFHLAAQSYVQASFDMPAMTLQTNLIGTSNLLEAIRRHAPGALVHNCSSSEVYGQVSSKLIPIKEDCPFHATSPYSASKIGADVLGQYYAEAHGLWVLTTRMFTHTGPRRGDVFAESSFAKQIAMIEVGQLNPPIKVGNLDSLRTVADVRDAVRAYYMLLTQDPIAGEVYNIGGTHVCTVGQILDILFDISGCSYPFEIDKARLRPLDATSQVPDCTKFMTHTTWQPEISFRQTMVDLLEYWRERVKLGLVLQR</sequence>
<evidence type="ECO:0000259" key="1">
    <source>
        <dbReference type="Pfam" id="PF16363"/>
    </source>
</evidence>
<dbReference type="PANTHER" id="PTHR43000">
    <property type="entry name" value="DTDP-D-GLUCOSE 4,6-DEHYDRATASE-RELATED"/>
    <property type="match status" value="1"/>
</dbReference>
<reference evidence="2" key="1">
    <citation type="journal article" date="2015" name="Nature">
        <title>Complex archaea that bridge the gap between prokaryotes and eukaryotes.</title>
        <authorList>
            <person name="Spang A."/>
            <person name="Saw J.H."/>
            <person name="Jorgensen S.L."/>
            <person name="Zaremba-Niedzwiedzka K."/>
            <person name="Martijn J."/>
            <person name="Lind A.E."/>
            <person name="van Eijk R."/>
            <person name="Schleper C."/>
            <person name="Guy L."/>
            <person name="Ettema T.J."/>
        </authorList>
    </citation>
    <scope>NUCLEOTIDE SEQUENCE</scope>
</reference>
<feature type="non-terminal residue" evidence="2">
    <location>
        <position position="1"/>
    </location>
</feature>